<proteinExistence type="inferred from homology"/>
<name>A0A840IR16_9PSEU</name>
<reference evidence="9 10" key="1">
    <citation type="submission" date="2020-08" db="EMBL/GenBank/DDBJ databases">
        <title>Sequencing the genomes of 1000 actinobacteria strains.</title>
        <authorList>
            <person name="Klenk H.-P."/>
        </authorList>
    </citation>
    <scope>NUCLEOTIDE SEQUENCE [LARGE SCALE GENOMIC DNA]</scope>
    <source>
        <strain evidence="9 10">DSM 45859</strain>
    </source>
</reference>
<dbReference type="InterPro" id="IPR036396">
    <property type="entry name" value="Cyt_P450_sf"/>
</dbReference>
<protein>
    <submittedName>
        <fullName evidence="9">Cytochrome P450</fullName>
    </submittedName>
</protein>
<comment type="similarity">
    <text evidence="2">Belongs to the cytochrome P450 family.</text>
</comment>
<dbReference type="PANTHER" id="PTHR46696:SF1">
    <property type="entry name" value="CYTOCHROME P450 YJIB-RELATED"/>
    <property type="match status" value="1"/>
</dbReference>
<keyword evidence="10" id="KW-1185">Reference proteome</keyword>
<dbReference type="InterPro" id="IPR001128">
    <property type="entry name" value="Cyt_P450"/>
</dbReference>
<organism evidence="9 10">
    <name type="scientific">Amycolatopsis jiangsuensis</name>
    <dbReference type="NCBI Taxonomy" id="1181879"/>
    <lineage>
        <taxon>Bacteria</taxon>
        <taxon>Bacillati</taxon>
        <taxon>Actinomycetota</taxon>
        <taxon>Actinomycetes</taxon>
        <taxon>Pseudonocardiales</taxon>
        <taxon>Pseudonocardiaceae</taxon>
        <taxon>Amycolatopsis</taxon>
    </lineage>
</organism>
<dbReference type="InterPro" id="IPR002397">
    <property type="entry name" value="Cyt_P450_B"/>
</dbReference>
<evidence type="ECO:0000256" key="6">
    <source>
        <dbReference type="ARBA" id="ARBA00023004"/>
    </source>
</evidence>
<keyword evidence="5" id="KW-0560">Oxidoreductase</keyword>
<evidence type="ECO:0000313" key="10">
    <source>
        <dbReference type="Proteomes" id="UP000581769"/>
    </source>
</evidence>
<dbReference type="Gene3D" id="1.10.630.10">
    <property type="entry name" value="Cytochrome P450"/>
    <property type="match status" value="1"/>
</dbReference>
<dbReference type="PRINTS" id="PR00359">
    <property type="entry name" value="BP450"/>
</dbReference>
<dbReference type="GO" id="GO:0020037">
    <property type="term" value="F:heme binding"/>
    <property type="evidence" value="ECO:0007669"/>
    <property type="project" value="InterPro"/>
</dbReference>
<accession>A0A840IR16</accession>
<comment type="caution">
    <text evidence="9">The sequence shown here is derived from an EMBL/GenBank/DDBJ whole genome shotgun (WGS) entry which is preliminary data.</text>
</comment>
<dbReference type="Pfam" id="PF00067">
    <property type="entry name" value="p450"/>
    <property type="match status" value="1"/>
</dbReference>
<comment type="function">
    <text evidence="8">Involved in the coupling of aromatic side chains of the heptapeptide of vancomycin.</text>
</comment>
<dbReference type="GO" id="GO:0005506">
    <property type="term" value="F:iron ion binding"/>
    <property type="evidence" value="ECO:0007669"/>
    <property type="project" value="InterPro"/>
</dbReference>
<dbReference type="PANTHER" id="PTHR46696">
    <property type="entry name" value="P450, PUTATIVE (EUROFUNG)-RELATED"/>
    <property type="match status" value="1"/>
</dbReference>
<dbReference type="Proteomes" id="UP000581769">
    <property type="component" value="Unassembled WGS sequence"/>
</dbReference>
<evidence type="ECO:0000313" key="9">
    <source>
        <dbReference type="EMBL" id="MBB4684273.1"/>
    </source>
</evidence>
<comment type="pathway">
    <text evidence="1">Antibiotic biosynthesis; vancomycin biosynthesis.</text>
</comment>
<evidence type="ECO:0000256" key="5">
    <source>
        <dbReference type="ARBA" id="ARBA00023002"/>
    </source>
</evidence>
<gene>
    <name evidence="9" type="ORF">BJY18_001758</name>
</gene>
<evidence type="ECO:0000256" key="3">
    <source>
        <dbReference type="ARBA" id="ARBA00022617"/>
    </source>
</evidence>
<evidence type="ECO:0000256" key="8">
    <source>
        <dbReference type="ARBA" id="ARBA00055433"/>
    </source>
</evidence>
<evidence type="ECO:0000256" key="7">
    <source>
        <dbReference type="ARBA" id="ARBA00023033"/>
    </source>
</evidence>
<evidence type="ECO:0000256" key="2">
    <source>
        <dbReference type="ARBA" id="ARBA00010617"/>
    </source>
</evidence>
<dbReference type="FunFam" id="1.10.630.10:FF:000018">
    <property type="entry name" value="Cytochrome P450 monooxygenase"/>
    <property type="match status" value="1"/>
</dbReference>
<dbReference type="SUPFAM" id="SSF48264">
    <property type="entry name" value="Cytochrome P450"/>
    <property type="match status" value="1"/>
</dbReference>
<sequence length="382" mass="41810">MPAVLELDLSDPTLVTDPFAAYGVARERGPVARLAGPGFGPLWVLTRHAEARAMLTDPRFVLGEGTYQALEVPEHCRPYLRTMQEMDGEPHARLRRLTTPAFAARRALEFRPRIERAVALLLDQLPTREPFDLLTTFAQPLPMEVICELVGVRQADRPRWHEYGANVVRGSGAGFAAAVPGIIDGARDLVAQPESDLLRRLTGDAGLSEQEAVALVWQLVLAGQTPANFLANAVDALLSHPDQLALLRAEPRRWPNAVDELMRWCGSQLLTIPRRATEDVELSGVLVREGDQVTASIAAANRDPRVFAEPDRLDVRRAAGAHLGFAAGPHFCLGASFARVQIEVALAALFERFPALRVLEAPRVPDPGTWRLASLRVAPSIE</sequence>
<keyword evidence="7" id="KW-0503">Monooxygenase</keyword>
<dbReference type="RefSeq" id="WP_184779248.1">
    <property type="nucleotide sequence ID" value="NZ_JACHMG010000001.1"/>
</dbReference>
<dbReference type="EMBL" id="JACHMG010000001">
    <property type="protein sequence ID" value="MBB4684273.1"/>
    <property type="molecule type" value="Genomic_DNA"/>
</dbReference>
<evidence type="ECO:0000256" key="1">
    <source>
        <dbReference type="ARBA" id="ARBA00004660"/>
    </source>
</evidence>
<keyword evidence="6" id="KW-0408">Iron</keyword>
<keyword evidence="3" id="KW-0349">Heme</keyword>
<dbReference type="GO" id="GO:0004497">
    <property type="term" value="F:monooxygenase activity"/>
    <property type="evidence" value="ECO:0007669"/>
    <property type="project" value="UniProtKB-KW"/>
</dbReference>
<dbReference type="GO" id="GO:0016705">
    <property type="term" value="F:oxidoreductase activity, acting on paired donors, with incorporation or reduction of molecular oxygen"/>
    <property type="evidence" value="ECO:0007669"/>
    <property type="project" value="InterPro"/>
</dbReference>
<dbReference type="AlphaFoldDB" id="A0A840IR16"/>
<keyword evidence="4" id="KW-0479">Metal-binding</keyword>
<evidence type="ECO:0000256" key="4">
    <source>
        <dbReference type="ARBA" id="ARBA00022723"/>
    </source>
</evidence>